<sequence length="1278" mass="145345">MALYVDDVAPWDHSHAFNLSHEKPSMSVTAVSPENVSMLSYRPEEEKKKKKHSNLKRSRRRRPVNTLPRIPLDIWHLVMEAIPRSRSDYDQTLDLRALVACALTCRSWRGVAQKVLNKLRPRTDGRVVLRSGADLALLPRTAAYRRSIRRLTISPISLTDQGWVTAVLLNLVPKLSDLEELRLDNLCLTARHPDFYKVWPLVYHPGTRLVLGRIFNIPRSRLIRLLRGCDVDIRPPYLHLSQLAPWNRQDIADDLSTLRSADDHNLSGFSFKRRQAKFVGPSISDPLLVKITLGFNKTWGRVIPFVDWLDFVCSHRHWDLTVSYQHTNDSALLDHHFISSLIQRLPHLQTLRLDGIPFAPLAPNPGHRGAPGVVVHLQELDLHNTSLDIHQAAWLWSVLKFRKLTIGGTGANIESRRVFDPPGPILEGMDTLILRQTDLRRNLSIRSLIRLSRPSNITSFTLERDGVPLPDEESTLALEGLLRCISSSLEHITLSLKLSKIVPNTYRSCGLQPQPAVNTFSRYPRLQTLEIEFHVERLSNLLQEEFQWIRVSLANCRSRMRRVDLKFDFRSYVRKAHRLPLFLLDWQSLEPALLGENIEHATLHVKLSSTVLGPSDLKKARVELQAHLESSLPTLHGRGCLRLSVQGGDEQARPQSIIGLLSERLLPSSSALSPIPTWSSLVQNISPSPSRRHLAPLHAPSPSHPVELPLELWYIVLEAILVSPEDYDQTSKDILTLVACCLTCRTWFKRASALLETYKPRPVVVLTTRADLTALPLSHCSVIRDFTIRPRSLTDQGWVTAALCTLGPRLLRLDVLRMDGICLQTQHPDFWKSWSLVSGMDVGTICIGRVYYTRISSVARLLRFLRGYVAELRGGEEHEVDASYLPRTAQAYTNPLTVQRRPILTIDFSPFRMVIPTRNLRRSTMWPLHNVLIPVSWDPNDFLEPFPTSLVPLGGIPVTTLYAHMRHVVRHLELRGRFQVLKGLDIESVVAITQHLHALHTLHLAETRIVGPTAWTTSRSTDSGEAMQIAEMVLEDVHLDVGHLHQLIVLYRVTDTLCIIGCELEGQNRELPDNSPRIHLAGVEKLVLRRQATRDPWIDFFAQYDMRSLRSLELRLVQQDEDDEKRLEWFVRRQCANVGYLNLQLYDLETKTSYCQPVPGGNIAAQCPALRHMTVSLTVGLCHKLVAFHWTHAVLAECPVTIRRITIAVDLFRVVNPEQFGWSYLEKVLLRFRNLDGLIFQISGITAESSSHDAWRSMLVLSMPELHSRGLLSLVLLS</sequence>
<evidence type="ECO:0000313" key="3">
    <source>
        <dbReference type="Proteomes" id="UP000292702"/>
    </source>
</evidence>
<dbReference type="SUPFAM" id="SSF52047">
    <property type="entry name" value="RNI-like"/>
    <property type="match status" value="1"/>
</dbReference>
<feature type="region of interest" description="Disordered" evidence="1">
    <location>
        <begin position="41"/>
        <end position="62"/>
    </location>
</feature>
<dbReference type="OrthoDB" id="2748053at2759"/>
<organism evidence="2 3">
    <name type="scientific">Steccherinum ochraceum</name>
    <dbReference type="NCBI Taxonomy" id="92696"/>
    <lineage>
        <taxon>Eukaryota</taxon>
        <taxon>Fungi</taxon>
        <taxon>Dikarya</taxon>
        <taxon>Basidiomycota</taxon>
        <taxon>Agaricomycotina</taxon>
        <taxon>Agaricomycetes</taxon>
        <taxon>Polyporales</taxon>
        <taxon>Steccherinaceae</taxon>
        <taxon>Steccherinum</taxon>
    </lineage>
</organism>
<accession>A0A4R0R7Q7</accession>
<evidence type="ECO:0008006" key="4">
    <source>
        <dbReference type="Google" id="ProtNLM"/>
    </source>
</evidence>
<proteinExistence type="predicted"/>
<name>A0A4R0R7Q7_9APHY</name>
<dbReference type="EMBL" id="RWJN01000370">
    <property type="protein sequence ID" value="TCD62453.1"/>
    <property type="molecule type" value="Genomic_DNA"/>
</dbReference>
<protein>
    <recommendedName>
        <fullName evidence="4">F-box domain-containing protein</fullName>
    </recommendedName>
</protein>
<evidence type="ECO:0000256" key="1">
    <source>
        <dbReference type="SAM" id="MobiDB-lite"/>
    </source>
</evidence>
<dbReference type="Proteomes" id="UP000292702">
    <property type="component" value="Unassembled WGS sequence"/>
</dbReference>
<evidence type="ECO:0000313" key="2">
    <source>
        <dbReference type="EMBL" id="TCD62453.1"/>
    </source>
</evidence>
<comment type="caution">
    <text evidence="2">The sequence shown here is derived from an EMBL/GenBank/DDBJ whole genome shotgun (WGS) entry which is preliminary data.</text>
</comment>
<keyword evidence="3" id="KW-1185">Reference proteome</keyword>
<feature type="compositionally biased region" description="Basic residues" evidence="1">
    <location>
        <begin position="48"/>
        <end position="62"/>
    </location>
</feature>
<gene>
    <name evidence="2" type="ORF">EIP91_006880</name>
</gene>
<reference evidence="2 3" key="1">
    <citation type="submission" date="2018-11" db="EMBL/GenBank/DDBJ databases">
        <title>Genome assembly of Steccherinum ochraceum LE-BIN_3174, the white-rot fungus of the Steccherinaceae family (The Residual Polyporoid clade, Polyporales, Basidiomycota).</title>
        <authorList>
            <person name="Fedorova T.V."/>
            <person name="Glazunova O.A."/>
            <person name="Landesman E.O."/>
            <person name="Moiseenko K.V."/>
            <person name="Psurtseva N.V."/>
            <person name="Savinova O.S."/>
            <person name="Shakhova N.V."/>
            <person name="Tyazhelova T.V."/>
            <person name="Vasina D.V."/>
        </authorList>
    </citation>
    <scope>NUCLEOTIDE SEQUENCE [LARGE SCALE GENOMIC DNA]</scope>
    <source>
        <strain evidence="2 3">LE-BIN_3174</strain>
    </source>
</reference>
<dbReference type="AlphaFoldDB" id="A0A4R0R7Q7"/>